<gene>
    <name evidence="2" type="ORF">FHU35_13139</name>
</gene>
<proteinExistence type="predicted"/>
<dbReference type="AlphaFoldDB" id="A0A561U4Z3"/>
<evidence type="ECO:0000313" key="3">
    <source>
        <dbReference type="Proteomes" id="UP000316184"/>
    </source>
</evidence>
<feature type="transmembrane region" description="Helical" evidence="1">
    <location>
        <begin position="228"/>
        <end position="249"/>
    </location>
</feature>
<sequence length="250" mass="27740">MHSKLVEPEVLGESLKNLIESAESWTFHVTRSKLNWDTGKAQQEGLTLGPGDDVKLGNELDPRLAKSRRVSLYITWSDGGAALVNLADRSHREITGSDSLTKNIKEFSNRIKSGATSFTGINFVAFLFLWPFALGIGMAFISSLTDPARRKWLFEPTPEGVRPPLSPWVHEAMSVAILFWPATIIAAALIVTLRAYCGGLRVKRMPITKTSVPLALYKLRSELLRGDIWRPIVTGVVICVFGAIFGYWLK</sequence>
<name>A0A561U4Z3_9PSEU</name>
<accession>A0A561U4Z3</accession>
<evidence type="ECO:0000313" key="2">
    <source>
        <dbReference type="EMBL" id="TWF94432.1"/>
    </source>
</evidence>
<reference evidence="2 3" key="1">
    <citation type="submission" date="2019-06" db="EMBL/GenBank/DDBJ databases">
        <title>Sequencing the genomes of 1000 actinobacteria strains.</title>
        <authorList>
            <person name="Klenk H.-P."/>
        </authorList>
    </citation>
    <scope>NUCLEOTIDE SEQUENCE [LARGE SCALE GENOMIC DNA]</scope>
    <source>
        <strain evidence="2 3">DSM 46699</strain>
    </source>
</reference>
<feature type="transmembrane region" description="Helical" evidence="1">
    <location>
        <begin position="172"/>
        <end position="196"/>
    </location>
</feature>
<evidence type="ECO:0000256" key="1">
    <source>
        <dbReference type="SAM" id="Phobius"/>
    </source>
</evidence>
<feature type="transmembrane region" description="Helical" evidence="1">
    <location>
        <begin position="120"/>
        <end position="141"/>
    </location>
</feature>
<keyword evidence="1" id="KW-1133">Transmembrane helix</keyword>
<keyword evidence="1" id="KW-0472">Membrane</keyword>
<organism evidence="2 3">
    <name type="scientific">Saccharopolyspora dendranthemae</name>
    <dbReference type="NCBI Taxonomy" id="1181886"/>
    <lineage>
        <taxon>Bacteria</taxon>
        <taxon>Bacillati</taxon>
        <taxon>Actinomycetota</taxon>
        <taxon>Actinomycetes</taxon>
        <taxon>Pseudonocardiales</taxon>
        <taxon>Pseudonocardiaceae</taxon>
        <taxon>Saccharopolyspora</taxon>
    </lineage>
</organism>
<keyword evidence="1" id="KW-0812">Transmembrane</keyword>
<dbReference type="EMBL" id="VIWX01000003">
    <property type="protein sequence ID" value="TWF94432.1"/>
    <property type="molecule type" value="Genomic_DNA"/>
</dbReference>
<keyword evidence="3" id="KW-1185">Reference proteome</keyword>
<comment type="caution">
    <text evidence="2">The sequence shown here is derived from an EMBL/GenBank/DDBJ whole genome shotgun (WGS) entry which is preliminary data.</text>
</comment>
<dbReference type="RefSeq" id="WP_145740357.1">
    <property type="nucleotide sequence ID" value="NZ_VIWX01000003.1"/>
</dbReference>
<protein>
    <submittedName>
        <fullName evidence="2">Uncharacterized protein</fullName>
    </submittedName>
</protein>
<dbReference type="Proteomes" id="UP000316184">
    <property type="component" value="Unassembled WGS sequence"/>
</dbReference>